<keyword evidence="13" id="KW-1185">Reference proteome</keyword>
<comment type="similarity">
    <text evidence="2 9">Belongs to the RecN family.</text>
</comment>
<evidence type="ECO:0000313" key="12">
    <source>
        <dbReference type="EMBL" id="MFA9461675.1"/>
    </source>
</evidence>
<evidence type="ECO:0000256" key="6">
    <source>
        <dbReference type="ARBA" id="ARBA00022840"/>
    </source>
</evidence>
<dbReference type="NCBIfam" id="TIGR00634">
    <property type="entry name" value="recN"/>
    <property type="match status" value="1"/>
</dbReference>
<dbReference type="NCBIfam" id="NF008121">
    <property type="entry name" value="PRK10869.1"/>
    <property type="match status" value="1"/>
</dbReference>
<dbReference type="PIRSF" id="PIRSF003128">
    <property type="entry name" value="RecN"/>
    <property type="match status" value="1"/>
</dbReference>
<dbReference type="InterPro" id="IPR027417">
    <property type="entry name" value="P-loop_NTPase"/>
</dbReference>
<gene>
    <name evidence="12" type="primary">recN</name>
    <name evidence="12" type="ORF">ACERLL_12665</name>
</gene>
<name>A0ABV4U011_9GAMM</name>
<protein>
    <recommendedName>
        <fullName evidence="3 9">DNA repair protein RecN</fullName>
    </recommendedName>
    <alternativeName>
        <fullName evidence="8 9">Recombination protein N</fullName>
    </alternativeName>
</protein>
<reference evidence="12 13" key="1">
    <citation type="submission" date="2024-08" db="EMBL/GenBank/DDBJ databases">
        <title>Whole-genome sequencing of halo(alkali)philic microorganisms from hypersaline lakes.</title>
        <authorList>
            <person name="Sorokin D.Y."/>
            <person name="Merkel A.Y."/>
            <person name="Messina E."/>
            <person name="Yakimov M."/>
        </authorList>
    </citation>
    <scope>NUCLEOTIDE SEQUENCE [LARGE SCALE GENOMIC DNA]</scope>
    <source>
        <strain evidence="12 13">Cl-TMA</strain>
    </source>
</reference>
<feature type="coiled-coil region" evidence="10">
    <location>
        <begin position="326"/>
        <end position="363"/>
    </location>
</feature>
<feature type="domain" description="RecF/RecN/SMC N-terminal" evidence="11">
    <location>
        <begin position="2"/>
        <end position="512"/>
    </location>
</feature>
<keyword evidence="6" id="KW-0067">ATP-binding</keyword>
<evidence type="ECO:0000259" key="11">
    <source>
        <dbReference type="Pfam" id="PF02463"/>
    </source>
</evidence>
<evidence type="ECO:0000256" key="3">
    <source>
        <dbReference type="ARBA" id="ARBA00021315"/>
    </source>
</evidence>
<dbReference type="EMBL" id="JBGUAW010000008">
    <property type="protein sequence ID" value="MFA9461675.1"/>
    <property type="molecule type" value="Genomic_DNA"/>
</dbReference>
<evidence type="ECO:0000256" key="4">
    <source>
        <dbReference type="ARBA" id="ARBA00022741"/>
    </source>
</evidence>
<dbReference type="InterPro" id="IPR004604">
    <property type="entry name" value="DNA_recomb/repair_RecN"/>
</dbReference>
<evidence type="ECO:0000256" key="5">
    <source>
        <dbReference type="ARBA" id="ARBA00022763"/>
    </source>
</evidence>
<keyword evidence="7 9" id="KW-0234">DNA repair</keyword>
<keyword evidence="10" id="KW-0175">Coiled coil</keyword>
<dbReference type="SUPFAM" id="SSF52540">
    <property type="entry name" value="P-loop containing nucleoside triphosphate hydrolases"/>
    <property type="match status" value="2"/>
</dbReference>
<evidence type="ECO:0000256" key="1">
    <source>
        <dbReference type="ARBA" id="ARBA00003618"/>
    </source>
</evidence>
<dbReference type="PANTHER" id="PTHR11059:SF0">
    <property type="entry name" value="DNA REPAIR PROTEIN RECN"/>
    <property type="match status" value="1"/>
</dbReference>
<evidence type="ECO:0000313" key="13">
    <source>
        <dbReference type="Proteomes" id="UP001575181"/>
    </source>
</evidence>
<evidence type="ECO:0000256" key="2">
    <source>
        <dbReference type="ARBA" id="ARBA00009441"/>
    </source>
</evidence>
<dbReference type="RefSeq" id="WP_373656458.1">
    <property type="nucleotide sequence ID" value="NZ_JBGUAW010000008.1"/>
</dbReference>
<dbReference type="InterPro" id="IPR003395">
    <property type="entry name" value="RecF/RecN/SMC_N"/>
</dbReference>
<evidence type="ECO:0000256" key="8">
    <source>
        <dbReference type="ARBA" id="ARBA00033408"/>
    </source>
</evidence>
<keyword evidence="5 9" id="KW-0227">DNA damage</keyword>
<dbReference type="Gene3D" id="3.40.50.300">
    <property type="entry name" value="P-loop containing nucleotide triphosphate hydrolases"/>
    <property type="match status" value="2"/>
</dbReference>
<accession>A0ABV4U011</accession>
<dbReference type="PANTHER" id="PTHR11059">
    <property type="entry name" value="DNA REPAIR PROTEIN RECN"/>
    <property type="match status" value="1"/>
</dbReference>
<proteinExistence type="inferred from homology"/>
<dbReference type="Proteomes" id="UP001575181">
    <property type="component" value="Unassembled WGS sequence"/>
</dbReference>
<comment type="function">
    <text evidence="1 9">May be involved in recombinational repair of damaged DNA.</text>
</comment>
<evidence type="ECO:0000256" key="10">
    <source>
        <dbReference type="SAM" id="Coils"/>
    </source>
</evidence>
<dbReference type="Pfam" id="PF02463">
    <property type="entry name" value="SMC_N"/>
    <property type="match status" value="1"/>
</dbReference>
<comment type="caution">
    <text evidence="12">The sequence shown here is derived from an EMBL/GenBank/DDBJ whole genome shotgun (WGS) entry which is preliminary data.</text>
</comment>
<dbReference type="CDD" id="cd03241">
    <property type="entry name" value="ABC_RecN"/>
    <property type="match status" value="2"/>
</dbReference>
<evidence type="ECO:0000256" key="9">
    <source>
        <dbReference type="PIRNR" id="PIRNR003128"/>
    </source>
</evidence>
<sequence length="560" mass="61551">MLQHLSIRNLAVMAACDIELGPGFAVLTGETGAGKSILVDALGLVLGDRADLDQVRSGADQAEISATFELPPDSPARAILRDQALEGEEGECVIRRVLSREGRSKAFINGRPTPVQTLKDLGEWLVDIHGQGEHHTLLHTATQRDLLDAFAGSAEQAGWVAEAWRNWRSARERLEELERSQGEREERRELLRFQVSELEELDLRSGETEELETERNRLGSAHRLMEGAQGLIQLLYEEEGSVSDRLGHAQTELENLSETDPELAEARDLVANSTAQAEEAAEAVRHYLNRLEADPERLAAVQERLDTVYQLARKHHVEPEELVGLAERLRGELDELEELGPRLEAARKEVERTRGIYADAAAELTRMRGAGAEKLAERVTEEIQVLGMPDAALVVAVETADDPAEGGAHGMDRVEYRVRTNPGEPPRSLAKIASGGELSRLSLGIQVVLARHTEVPTLIFDEVDVGVSGAVAEMVGRKLRAVGERSQVLAVTHLPQVAAQGHHHLRIFKETDAEGAYTRVEPLAHEDRVEEIARILGSRNITDSTRANAREMLAEAEAAD</sequence>
<keyword evidence="4" id="KW-0547">Nucleotide-binding</keyword>
<evidence type="ECO:0000256" key="7">
    <source>
        <dbReference type="ARBA" id="ARBA00023204"/>
    </source>
</evidence>
<organism evidence="12 13">
    <name type="scientific">Thiohalorhabdus methylotrophus</name>
    <dbReference type="NCBI Taxonomy" id="3242694"/>
    <lineage>
        <taxon>Bacteria</taxon>
        <taxon>Pseudomonadati</taxon>
        <taxon>Pseudomonadota</taxon>
        <taxon>Gammaproteobacteria</taxon>
        <taxon>Thiohalorhabdales</taxon>
        <taxon>Thiohalorhabdaceae</taxon>
        <taxon>Thiohalorhabdus</taxon>
    </lineage>
</organism>